<dbReference type="InterPro" id="IPR036291">
    <property type="entry name" value="NAD(P)-bd_dom_sf"/>
</dbReference>
<name>A0A5D9C3H4_9SPHN</name>
<dbReference type="Proteomes" id="UP000322077">
    <property type="component" value="Unassembled WGS sequence"/>
</dbReference>
<accession>A0A5D9C3H4</accession>
<comment type="similarity">
    <text evidence="1">Belongs to the short-chain dehydrogenases/reductases (SDR) family.</text>
</comment>
<evidence type="ECO:0000313" key="3">
    <source>
        <dbReference type="Proteomes" id="UP000322077"/>
    </source>
</evidence>
<gene>
    <name evidence="2" type="ORF">FYJ91_19300</name>
</gene>
<dbReference type="Gene3D" id="3.40.50.720">
    <property type="entry name" value="NAD(P)-binding Rossmann-like Domain"/>
    <property type="match status" value="1"/>
</dbReference>
<dbReference type="PANTHER" id="PTHR42879">
    <property type="entry name" value="3-OXOACYL-(ACYL-CARRIER-PROTEIN) REDUCTASE"/>
    <property type="match status" value="1"/>
</dbReference>
<dbReference type="PANTHER" id="PTHR42879:SF2">
    <property type="entry name" value="3-OXOACYL-[ACYL-CARRIER-PROTEIN] REDUCTASE FABG"/>
    <property type="match status" value="1"/>
</dbReference>
<dbReference type="SUPFAM" id="SSF51735">
    <property type="entry name" value="NAD(P)-binding Rossmann-fold domains"/>
    <property type="match status" value="1"/>
</dbReference>
<dbReference type="InterPro" id="IPR050259">
    <property type="entry name" value="SDR"/>
</dbReference>
<dbReference type="FunFam" id="3.40.50.720:FF:000084">
    <property type="entry name" value="Short-chain dehydrogenase reductase"/>
    <property type="match status" value="1"/>
</dbReference>
<dbReference type="PRINTS" id="PR00080">
    <property type="entry name" value="SDRFAMILY"/>
</dbReference>
<dbReference type="EMBL" id="VTOU01000006">
    <property type="protein sequence ID" value="TZG24465.1"/>
    <property type="molecule type" value="Genomic_DNA"/>
</dbReference>
<reference evidence="2 3" key="1">
    <citation type="submission" date="2019-08" db="EMBL/GenBank/DDBJ databases">
        <authorList>
            <person name="Wang G."/>
            <person name="Xu Z."/>
        </authorList>
    </citation>
    <scope>NUCLEOTIDE SEQUENCE [LARGE SCALE GENOMIC DNA]</scope>
    <source>
        <strain evidence="2 3">ZX</strain>
    </source>
</reference>
<keyword evidence="3" id="KW-1185">Reference proteome</keyword>
<dbReference type="PRINTS" id="PR00081">
    <property type="entry name" value="GDHRDH"/>
</dbReference>
<dbReference type="RefSeq" id="WP_149524074.1">
    <property type="nucleotide sequence ID" value="NZ_VTOU01000006.1"/>
</dbReference>
<evidence type="ECO:0000256" key="1">
    <source>
        <dbReference type="ARBA" id="ARBA00006484"/>
    </source>
</evidence>
<dbReference type="AlphaFoldDB" id="A0A5D9C3H4"/>
<comment type="caution">
    <text evidence="2">The sequence shown here is derived from an EMBL/GenBank/DDBJ whole genome shotgun (WGS) entry which is preliminary data.</text>
</comment>
<dbReference type="InterPro" id="IPR002347">
    <property type="entry name" value="SDR_fam"/>
</dbReference>
<organism evidence="2 3">
    <name type="scientific">Sphingomonas montanisoli</name>
    <dbReference type="NCBI Taxonomy" id="2606412"/>
    <lineage>
        <taxon>Bacteria</taxon>
        <taxon>Pseudomonadati</taxon>
        <taxon>Pseudomonadota</taxon>
        <taxon>Alphaproteobacteria</taxon>
        <taxon>Sphingomonadales</taxon>
        <taxon>Sphingomonadaceae</taxon>
        <taxon>Sphingomonas</taxon>
    </lineage>
</organism>
<sequence>MADASFSKPPQSVAIVTGGESGIGRAAALKIAIGGTPVVITYFADRGAADAVLAEIEHAGGHGIAVQTDVGDEQAVEALFAHAEAEFGIVDRLVNSAGLNMSGVMLRDMELAQFDRLMRADLYGPFLTCRRMVRALEDAGRGGRIVNISSIHEKAPRSGGVDYDAAKGGLAQLTATLALELAPKQIAVNGVAPGMILTPMNQSALDHPEELKRKEAAIPWGRAGTPEEVAELIAFLLSPAADYITGTTVTIDGALSLTVAQGA</sequence>
<dbReference type="Pfam" id="PF13561">
    <property type="entry name" value="adh_short_C2"/>
    <property type="match status" value="1"/>
</dbReference>
<evidence type="ECO:0000313" key="2">
    <source>
        <dbReference type="EMBL" id="TZG24465.1"/>
    </source>
</evidence>
<protein>
    <submittedName>
        <fullName evidence="2">SDR family oxidoreductase</fullName>
    </submittedName>
</protein>
<proteinExistence type="inferred from homology"/>